<name>A0A1X0Y2A6_9BACT</name>
<dbReference type="CDD" id="cd00751">
    <property type="entry name" value="thiolase"/>
    <property type="match status" value="1"/>
</dbReference>
<comment type="similarity">
    <text evidence="1 5">Belongs to the thiolase-like superfamily. Thiolase family.</text>
</comment>
<evidence type="ECO:0000256" key="3">
    <source>
        <dbReference type="ARBA" id="ARBA00023315"/>
    </source>
</evidence>
<feature type="domain" description="Thiolase C-terminal" evidence="7">
    <location>
        <begin position="298"/>
        <end position="419"/>
    </location>
</feature>
<gene>
    <name evidence="8" type="ORF">B5V00_10140</name>
</gene>
<feature type="domain" description="Thiolase N-terminal" evidence="6">
    <location>
        <begin position="22"/>
        <end position="289"/>
    </location>
</feature>
<dbReference type="PROSITE" id="PS00099">
    <property type="entry name" value="THIOLASE_3"/>
    <property type="match status" value="1"/>
</dbReference>
<evidence type="ECO:0000259" key="7">
    <source>
        <dbReference type="Pfam" id="PF02803"/>
    </source>
</evidence>
<comment type="caution">
    <text evidence="8">The sequence shown here is derived from an EMBL/GenBank/DDBJ whole genome shotgun (WGS) entry which is preliminary data.</text>
</comment>
<reference evidence="8 9" key="1">
    <citation type="submission" date="2017-03" db="EMBL/GenBank/DDBJ databases">
        <title>Genome sequence of Geothermobacter sp. EPR-M, Deep-Sea Iron Reducer.</title>
        <authorList>
            <person name="Tully B."/>
            <person name="Savalia P."/>
            <person name="Abuyen K."/>
            <person name="Baughan C."/>
            <person name="Romero E."/>
            <person name="Ronkowski C."/>
            <person name="Torres B."/>
            <person name="Tremblay J."/>
            <person name="Trujillo A."/>
            <person name="Tyler M."/>
            <person name="Perez-Rodriguez I."/>
            <person name="Amend J."/>
        </authorList>
    </citation>
    <scope>NUCLEOTIDE SEQUENCE [LARGE SCALE GENOMIC DNA]</scope>
    <source>
        <strain evidence="8 9">EPR-M</strain>
    </source>
</reference>
<evidence type="ECO:0000259" key="6">
    <source>
        <dbReference type="Pfam" id="PF00108"/>
    </source>
</evidence>
<keyword evidence="9" id="KW-1185">Reference proteome</keyword>
<dbReference type="OrthoDB" id="4565318at2"/>
<dbReference type="InterPro" id="IPR020617">
    <property type="entry name" value="Thiolase_C"/>
</dbReference>
<dbReference type="STRING" id="1969733.B5V00_10140"/>
<accession>A0A1X0Y2A6</accession>
<dbReference type="EMBL" id="NAAD01000012">
    <property type="protein sequence ID" value="ORJ59249.1"/>
    <property type="molecule type" value="Genomic_DNA"/>
</dbReference>
<dbReference type="Pfam" id="PF02803">
    <property type="entry name" value="Thiolase_C"/>
    <property type="match status" value="1"/>
</dbReference>
<protein>
    <submittedName>
        <fullName evidence="8">Acetyl-CoA acetyltransferase</fullName>
    </submittedName>
</protein>
<dbReference type="RefSeq" id="WP_085010679.1">
    <property type="nucleotide sequence ID" value="NZ_NAAD01000012.1"/>
</dbReference>
<feature type="active site" description="Proton acceptor" evidence="4">
    <location>
        <position position="377"/>
    </location>
</feature>
<dbReference type="NCBIfam" id="TIGR01930">
    <property type="entry name" value="AcCoA-C-Actrans"/>
    <property type="match status" value="1"/>
</dbReference>
<dbReference type="PROSITE" id="PS00737">
    <property type="entry name" value="THIOLASE_2"/>
    <property type="match status" value="1"/>
</dbReference>
<evidence type="ECO:0000256" key="1">
    <source>
        <dbReference type="ARBA" id="ARBA00010982"/>
    </source>
</evidence>
<dbReference type="InterPro" id="IPR002155">
    <property type="entry name" value="Thiolase"/>
</dbReference>
<feature type="active site" description="Acyl-thioester intermediate" evidence="4">
    <location>
        <position position="107"/>
    </location>
</feature>
<dbReference type="PANTHER" id="PTHR18919:SF107">
    <property type="entry name" value="ACETYL-COA ACETYLTRANSFERASE, CYTOSOLIC"/>
    <property type="match status" value="1"/>
</dbReference>
<proteinExistence type="inferred from homology"/>
<keyword evidence="2 5" id="KW-0808">Transferase</keyword>
<evidence type="ECO:0000256" key="4">
    <source>
        <dbReference type="PIRSR" id="PIRSR000429-1"/>
    </source>
</evidence>
<dbReference type="PIRSF" id="PIRSF000429">
    <property type="entry name" value="Ac-CoA_Ac_transf"/>
    <property type="match status" value="1"/>
</dbReference>
<dbReference type="SUPFAM" id="SSF53901">
    <property type="entry name" value="Thiolase-like"/>
    <property type="match status" value="2"/>
</dbReference>
<evidence type="ECO:0000313" key="9">
    <source>
        <dbReference type="Proteomes" id="UP000193136"/>
    </source>
</evidence>
<dbReference type="InterPro" id="IPR020610">
    <property type="entry name" value="Thiolase_AS"/>
</dbReference>
<evidence type="ECO:0000256" key="2">
    <source>
        <dbReference type="ARBA" id="ARBA00022679"/>
    </source>
</evidence>
<dbReference type="GO" id="GO:0006635">
    <property type="term" value="P:fatty acid beta-oxidation"/>
    <property type="evidence" value="ECO:0007669"/>
    <property type="project" value="TreeGrafter"/>
</dbReference>
<evidence type="ECO:0000256" key="5">
    <source>
        <dbReference type="RuleBase" id="RU003557"/>
    </source>
</evidence>
<dbReference type="GO" id="GO:0003985">
    <property type="term" value="F:acetyl-CoA C-acetyltransferase activity"/>
    <property type="evidence" value="ECO:0007669"/>
    <property type="project" value="TreeGrafter"/>
</dbReference>
<organism evidence="8 9">
    <name type="scientific">Geothermobacter hydrogeniphilus</name>
    <dbReference type="NCBI Taxonomy" id="1969733"/>
    <lineage>
        <taxon>Bacteria</taxon>
        <taxon>Pseudomonadati</taxon>
        <taxon>Thermodesulfobacteriota</taxon>
        <taxon>Desulfuromonadia</taxon>
        <taxon>Desulfuromonadales</taxon>
        <taxon>Geothermobacteraceae</taxon>
        <taxon>Geothermobacter</taxon>
    </lineage>
</organism>
<sequence>MSASVKGFRDSQSGSGALFEDVYLIDGKRTPFGKYTGSLSSMSPTDLGILAGRAAIEAAGVPAAEIDQTIVANIGQASADCFFLPRHIALYSGAPLQSTALLTQRICGSGMELLGQAAEQIALGKAQLVLGCGTDTMSRFPLASYSARQGFPLGRPEFVDLLWEALNDTAAVPMGCTADNLAREYNLSREEVDAFAMRSQERYATAQQNGFFEGEIAPIAPKGVLEMGDYKPRKYRLNSREECGADEHPRRTTLEQLARLPFVFSKEGPTTAGSASGIVDGAAAMMVASGDYVRAHGLKPLGKIRGFAASGVRPDIMGIGPAPSIRLLLKQLGMQLGDIDRFEINEAFAAQCLAVARELQLDEDKLNINGGAIAIGHPLGATGVRLTLTCLKTLQRDGKQFGIASACIGGGQGIALAVEAC</sequence>
<dbReference type="InterPro" id="IPR020613">
    <property type="entry name" value="Thiolase_CS"/>
</dbReference>
<feature type="active site" description="Proton acceptor" evidence="4">
    <location>
        <position position="407"/>
    </location>
</feature>
<dbReference type="Proteomes" id="UP000193136">
    <property type="component" value="Unassembled WGS sequence"/>
</dbReference>
<dbReference type="PANTHER" id="PTHR18919">
    <property type="entry name" value="ACETYL-COA C-ACYLTRANSFERASE"/>
    <property type="match status" value="1"/>
</dbReference>
<dbReference type="InterPro" id="IPR020616">
    <property type="entry name" value="Thiolase_N"/>
</dbReference>
<dbReference type="Pfam" id="PF00108">
    <property type="entry name" value="Thiolase_N"/>
    <property type="match status" value="1"/>
</dbReference>
<evidence type="ECO:0000313" key="8">
    <source>
        <dbReference type="EMBL" id="ORJ59249.1"/>
    </source>
</evidence>
<keyword evidence="3 5" id="KW-0012">Acyltransferase</keyword>
<dbReference type="Gene3D" id="3.40.47.10">
    <property type="match status" value="1"/>
</dbReference>
<dbReference type="InterPro" id="IPR016039">
    <property type="entry name" value="Thiolase-like"/>
</dbReference>
<dbReference type="AlphaFoldDB" id="A0A1X0Y2A6"/>